<dbReference type="Proteomes" id="UP000542210">
    <property type="component" value="Unassembled WGS sequence"/>
</dbReference>
<dbReference type="PANTHER" id="PTHR37817">
    <property type="entry name" value="N-ACETYLTRANSFERASE EIS"/>
    <property type="match status" value="1"/>
</dbReference>
<dbReference type="Pfam" id="PF13527">
    <property type="entry name" value="Acetyltransf_9"/>
    <property type="match status" value="1"/>
</dbReference>
<dbReference type="EMBL" id="JACHND010000001">
    <property type="protein sequence ID" value="MBB4703289.1"/>
    <property type="molecule type" value="Genomic_DNA"/>
</dbReference>
<dbReference type="RefSeq" id="WP_184883621.1">
    <property type="nucleotide sequence ID" value="NZ_BOOV01000032.1"/>
</dbReference>
<proteinExistence type="predicted"/>
<protein>
    <submittedName>
        <fullName evidence="2">Putative acetyltransferase</fullName>
    </submittedName>
</protein>
<evidence type="ECO:0000259" key="1">
    <source>
        <dbReference type="PROSITE" id="PS51186"/>
    </source>
</evidence>
<dbReference type="SUPFAM" id="SSF55718">
    <property type="entry name" value="SCP-like"/>
    <property type="match status" value="1"/>
</dbReference>
<reference evidence="2 3" key="1">
    <citation type="submission" date="2020-08" db="EMBL/GenBank/DDBJ databases">
        <title>Sequencing the genomes of 1000 actinobacteria strains.</title>
        <authorList>
            <person name="Klenk H.-P."/>
        </authorList>
    </citation>
    <scope>NUCLEOTIDE SEQUENCE [LARGE SCALE GENOMIC DNA]</scope>
    <source>
        <strain evidence="2 3">DSM 45784</strain>
    </source>
</reference>
<dbReference type="PANTHER" id="PTHR37817:SF1">
    <property type="entry name" value="N-ACETYLTRANSFERASE EIS"/>
    <property type="match status" value="1"/>
</dbReference>
<keyword evidence="3" id="KW-1185">Reference proteome</keyword>
<dbReference type="Pfam" id="PF13530">
    <property type="entry name" value="SCP2_2"/>
    <property type="match status" value="1"/>
</dbReference>
<dbReference type="GO" id="GO:0030649">
    <property type="term" value="P:aminoglycoside antibiotic catabolic process"/>
    <property type="evidence" value="ECO:0007669"/>
    <property type="project" value="TreeGrafter"/>
</dbReference>
<dbReference type="InterPro" id="IPR036527">
    <property type="entry name" value="SCP2_sterol-bd_dom_sf"/>
</dbReference>
<dbReference type="Gene3D" id="3.40.630.30">
    <property type="match status" value="2"/>
</dbReference>
<feature type="domain" description="N-acetyltransferase" evidence="1">
    <location>
        <begin position="1"/>
        <end position="150"/>
    </location>
</feature>
<evidence type="ECO:0000313" key="2">
    <source>
        <dbReference type="EMBL" id="MBB4703289.1"/>
    </source>
</evidence>
<dbReference type="GO" id="GO:0034069">
    <property type="term" value="F:aminoglycoside N-acetyltransferase activity"/>
    <property type="evidence" value="ECO:0007669"/>
    <property type="project" value="TreeGrafter"/>
</dbReference>
<organism evidence="2 3">
    <name type="scientific">Sphaerisporangium siamense</name>
    <dbReference type="NCBI Taxonomy" id="795645"/>
    <lineage>
        <taxon>Bacteria</taxon>
        <taxon>Bacillati</taxon>
        <taxon>Actinomycetota</taxon>
        <taxon>Actinomycetes</taxon>
        <taxon>Streptosporangiales</taxon>
        <taxon>Streptosporangiaceae</taxon>
        <taxon>Sphaerisporangium</taxon>
    </lineage>
</organism>
<accession>A0A7W7DAH9</accession>
<keyword evidence="2" id="KW-0808">Transferase</keyword>
<dbReference type="InterPro" id="IPR016181">
    <property type="entry name" value="Acyl_CoA_acyltransferase"/>
</dbReference>
<sequence length="394" mass="41455">MQIRDLTPGDLDAVLDNRKRAFGPLSASSVATWRSLVAPALPEGRYLGAFDGGRLVATSRINHYEQWWHGRPLSMGGIAGVTVAPEDRGRGVGGLLMRATIERCAELGHAVSALYPTTTPLYRGAGWEHAGARLRVTVPAESLRALAPRDTAVAVRRAGPGDAAEIRALLGRLHAATRACGPVVEEERVLRLWLEDDDDFAYLAADGFLLYRWDGDGLDVDNLVAGSEATARALWSLAGSASSVAATVTATVEPDDPMLWLARDRSTDTVERTGWMLRIIDLPAAVAGRGYPAGAALDAVVEVSDPRRPANSGAWRLSVASGRGEAVRVGPLSGGPGRPGAEVTRLTVGGLSALFAGVGVSALRRAGLVTGGTPATDDLLACAFAAKPYMIDYF</sequence>
<evidence type="ECO:0000313" key="3">
    <source>
        <dbReference type="Proteomes" id="UP000542210"/>
    </source>
</evidence>
<dbReference type="AlphaFoldDB" id="A0A7W7DAH9"/>
<comment type="caution">
    <text evidence="2">The sequence shown here is derived from an EMBL/GenBank/DDBJ whole genome shotgun (WGS) entry which is preliminary data.</text>
</comment>
<gene>
    <name evidence="2" type="ORF">BJ982_004833</name>
</gene>
<dbReference type="Pfam" id="PF17668">
    <property type="entry name" value="Acetyltransf_17"/>
    <property type="match status" value="1"/>
</dbReference>
<name>A0A7W7DAH9_9ACTN</name>
<dbReference type="Gene3D" id="3.30.1050.10">
    <property type="entry name" value="SCP2 sterol-binding domain"/>
    <property type="match status" value="1"/>
</dbReference>
<dbReference type="InterPro" id="IPR000182">
    <property type="entry name" value="GNAT_dom"/>
</dbReference>
<dbReference type="InterPro" id="IPR051554">
    <property type="entry name" value="Acetyltransferase_Eis"/>
</dbReference>
<dbReference type="CDD" id="cd04301">
    <property type="entry name" value="NAT_SF"/>
    <property type="match status" value="1"/>
</dbReference>
<dbReference type="PROSITE" id="PS51186">
    <property type="entry name" value="GNAT"/>
    <property type="match status" value="1"/>
</dbReference>
<dbReference type="InterPro" id="IPR041380">
    <property type="entry name" value="Acetyltransf_17"/>
</dbReference>
<dbReference type="SUPFAM" id="SSF55729">
    <property type="entry name" value="Acyl-CoA N-acyltransferases (Nat)"/>
    <property type="match status" value="1"/>
</dbReference>
<dbReference type="InterPro" id="IPR025559">
    <property type="entry name" value="Eis_dom"/>
</dbReference>